<comment type="caution">
    <text evidence="2">The sequence shown here is derived from an EMBL/GenBank/DDBJ whole genome shotgun (WGS) entry which is preliminary data.</text>
</comment>
<accession>A0A6M1RSU8</accession>
<dbReference type="Proteomes" id="UP000477311">
    <property type="component" value="Unassembled WGS sequence"/>
</dbReference>
<evidence type="ECO:0000256" key="1">
    <source>
        <dbReference type="SAM" id="SignalP"/>
    </source>
</evidence>
<evidence type="ECO:0000313" key="3">
    <source>
        <dbReference type="Proteomes" id="UP000477311"/>
    </source>
</evidence>
<keyword evidence="1" id="KW-0732">Signal</keyword>
<gene>
    <name evidence="2" type="ORF">G4L39_03330</name>
</gene>
<feature type="signal peptide" evidence="1">
    <location>
        <begin position="1"/>
        <end position="25"/>
    </location>
</feature>
<name>A0A6M1RSU8_9BACT</name>
<dbReference type="AlphaFoldDB" id="A0A6M1RSU8"/>
<dbReference type="EMBL" id="JAAKYA010000015">
    <property type="protein sequence ID" value="NGO38431.1"/>
    <property type="molecule type" value="Genomic_DNA"/>
</dbReference>
<proteinExistence type="predicted"/>
<feature type="chain" id="PRO_5026879021" evidence="1">
    <location>
        <begin position="26"/>
        <end position="254"/>
    </location>
</feature>
<evidence type="ECO:0000313" key="2">
    <source>
        <dbReference type="EMBL" id="NGO38431.1"/>
    </source>
</evidence>
<protein>
    <submittedName>
        <fullName evidence="2">Uncharacterized protein</fullName>
    </submittedName>
</protein>
<reference evidence="2 3" key="1">
    <citation type="submission" date="2020-02" db="EMBL/GenBank/DDBJ databases">
        <title>Draft genome sequence of Limisphaera ngatamarikiensis NGM72.4T, a thermophilic Verrucomicrobia grouped in subdivision 3.</title>
        <authorList>
            <person name="Carere C.R."/>
            <person name="Steen J."/>
            <person name="Hugenholtz P."/>
            <person name="Stott M.B."/>
        </authorList>
    </citation>
    <scope>NUCLEOTIDE SEQUENCE [LARGE SCALE GENOMIC DNA]</scope>
    <source>
        <strain evidence="2 3">NGM72.4</strain>
    </source>
</reference>
<keyword evidence="3" id="KW-1185">Reference proteome</keyword>
<dbReference type="RefSeq" id="WP_165105897.1">
    <property type="nucleotide sequence ID" value="NZ_JAAKYA010000015.1"/>
</dbReference>
<sequence length="254" mass="27965">MRPVSRYLPAQVGLLGLGLALSLRAETVIATFDDFFALDGRFASWGNATIVATETNYSITATCFGSGYKDISVDASGETTVQVIVTLDGPPEADGHLGPIVSLVDADGTFYNYAWYGQTRGRHVLTMDVNQPTFISSQGTVPGLDLAHLDFFHLQLDPGFYGCNGPYTVTWEDFRLIGAPGLRIKGWEFDPATSRITLTWDSKPGKLYTLEYTTDLDTPFTPIVSDIYAEGTEVTYSLSLPGYDRLWFRVMQQP</sequence>
<organism evidence="2 3">
    <name type="scientific">Limisphaera ngatamarikiensis</name>
    <dbReference type="NCBI Taxonomy" id="1324935"/>
    <lineage>
        <taxon>Bacteria</taxon>
        <taxon>Pseudomonadati</taxon>
        <taxon>Verrucomicrobiota</taxon>
        <taxon>Verrucomicrobiia</taxon>
        <taxon>Limisphaerales</taxon>
        <taxon>Limisphaeraceae</taxon>
        <taxon>Limisphaera</taxon>
    </lineage>
</organism>